<protein>
    <submittedName>
        <fullName evidence="2">Uncharacterized protein</fullName>
    </submittedName>
</protein>
<reference evidence="2" key="1">
    <citation type="submission" date="2022-04" db="EMBL/GenBank/DDBJ databases">
        <title>Roseomonas acroporae sp. nov., isolated from coral Acropora digitifera.</title>
        <authorList>
            <person name="Sun H."/>
        </authorList>
    </citation>
    <scope>NUCLEOTIDE SEQUENCE</scope>
    <source>
        <strain evidence="2">NAR14</strain>
    </source>
</reference>
<evidence type="ECO:0000313" key="3">
    <source>
        <dbReference type="Proteomes" id="UP001139516"/>
    </source>
</evidence>
<feature type="signal peptide" evidence="1">
    <location>
        <begin position="1"/>
        <end position="27"/>
    </location>
</feature>
<accession>A0A9X2BWQ7</accession>
<sequence length="121" mass="13168">MRLIPAAWRRLRLAAAMLACDAATLRAAEGVVSRRGRTRREEVAELLALPIARSLGTPPGLHLALSDGRTAFLAVPRPAGGATLLLLWRARRSGPHWRHVDLDAAGAIRLRQFLSDGEHGR</sequence>
<comment type="caution">
    <text evidence="2">The sequence shown here is derived from an EMBL/GenBank/DDBJ whole genome shotgun (WGS) entry which is preliminary data.</text>
</comment>
<dbReference type="Proteomes" id="UP001139516">
    <property type="component" value="Unassembled WGS sequence"/>
</dbReference>
<organism evidence="2 3">
    <name type="scientific">Roseomonas acroporae</name>
    <dbReference type="NCBI Taxonomy" id="2937791"/>
    <lineage>
        <taxon>Bacteria</taxon>
        <taxon>Pseudomonadati</taxon>
        <taxon>Pseudomonadota</taxon>
        <taxon>Alphaproteobacteria</taxon>
        <taxon>Acetobacterales</taxon>
        <taxon>Roseomonadaceae</taxon>
        <taxon>Roseomonas</taxon>
    </lineage>
</organism>
<evidence type="ECO:0000313" key="2">
    <source>
        <dbReference type="EMBL" id="MCK8784140.1"/>
    </source>
</evidence>
<dbReference type="AlphaFoldDB" id="A0A9X2BWQ7"/>
<keyword evidence="3" id="KW-1185">Reference proteome</keyword>
<gene>
    <name evidence="2" type="ORF">M0638_07090</name>
</gene>
<evidence type="ECO:0000256" key="1">
    <source>
        <dbReference type="SAM" id="SignalP"/>
    </source>
</evidence>
<dbReference type="EMBL" id="JALPRX010000026">
    <property type="protein sequence ID" value="MCK8784140.1"/>
    <property type="molecule type" value="Genomic_DNA"/>
</dbReference>
<proteinExistence type="predicted"/>
<keyword evidence="1" id="KW-0732">Signal</keyword>
<dbReference type="RefSeq" id="WP_248666265.1">
    <property type="nucleotide sequence ID" value="NZ_JALPRX010000026.1"/>
</dbReference>
<feature type="chain" id="PRO_5040784250" evidence="1">
    <location>
        <begin position="28"/>
        <end position="121"/>
    </location>
</feature>
<name>A0A9X2BWQ7_9PROT</name>